<keyword evidence="2" id="KW-1185">Reference proteome</keyword>
<evidence type="ECO:0000313" key="1">
    <source>
        <dbReference type="EMBL" id="PYI00302.1"/>
    </source>
</evidence>
<proteinExistence type="predicted"/>
<sequence>HQVQPGTVVQLNKHAWTIQKKLTETNRQLDKKVEKQGSSGVVPDGFILRLVWEVVPWVRLGYGYGTGMFWELGGEERTLIREKFREGLMKLFRRGIYYPNPASGQNLVWDRENTTLYVYAY</sequence>
<evidence type="ECO:0000313" key="2">
    <source>
        <dbReference type="Proteomes" id="UP000248423"/>
    </source>
</evidence>
<dbReference type="EMBL" id="KZ826461">
    <property type="protein sequence ID" value="PYI00302.1"/>
    <property type="molecule type" value="Genomic_DNA"/>
</dbReference>
<accession>A0A319DRT2</accession>
<dbReference type="VEuPathDB" id="FungiDB:BO78DRAFT_271855"/>
<dbReference type="OrthoDB" id="4207132at2759"/>
<dbReference type="AlphaFoldDB" id="A0A319DRT2"/>
<gene>
    <name evidence="1" type="ORF">BO78DRAFT_271855</name>
</gene>
<feature type="non-terminal residue" evidence="1">
    <location>
        <position position="1"/>
    </location>
</feature>
<reference evidence="1 2" key="1">
    <citation type="submission" date="2018-02" db="EMBL/GenBank/DDBJ databases">
        <title>The genomes of Aspergillus section Nigri reveals drivers in fungal speciation.</title>
        <authorList>
            <consortium name="DOE Joint Genome Institute"/>
            <person name="Vesth T.C."/>
            <person name="Nybo J."/>
            <person name="Theobald S."/>
            <person name="Brandl J."/>
            <person name="Frisvad J.C."/>
            <person name="Nielsen K.F."/>
            <person name="Lyhne E.K."/>
            <person name="Kogle M.E."/>
            <person name="Kuo A."/>
            <person name="Riley R."/>
            <person name="Clum A."/>
            <person name="Nolan M."/>
            <person name="Lipzen A."/>
            <person name="Salamov A."/>
            <person name="Henrissat B."/>
            <person name="Wiebenga A."/>
            <person name="De vries R.P."/>
            <person name="Grigoriev I.V."/>
            <person name="Mortensen U.H."/>
            <person name="Andersen M.R."/>
            <person name="Baker S.E."/>
        </authorList>
    </citation>
    <scope>NUCLEOTIDE SEQUENCE [LARGE SCALE GENOMIC DNA]</scope>
    <source>
        <strain evidence="1 2">CBS 121057</strain>
    </source>
</reference>
<protein>
    <submittedName>
        <fullName evidence="1">Uncharacterized protein</fullName>
    </submittedName>
</protein>
<dbReference type="Proteomes" id="UP000248423">
    <property type="component" value="Unassembled WGS sequence"/>
</dbReference>
<dbReference type="STRING" id="1448318.A0A319DRT2"/>
<name>A0A319DRT2_ASPSB</name>
<organism evidence="1 2">
    <name type="scientific">Aspergillus sclerotiicarbonarius (strain CBS 121057 / IBT 28362)</name>
    <dbReference type="NCBI Taxonomy" id="1448318"/>
    <lineage>
        <taxon>Eukaryota</taxon>
        <taxon>Fungi</taxon>
        <taxon>Dikarya</taxon>
        <taxon>Ascomycota</taxon>
        <taxon>Pezizomycotina</taxon>
        <taxon>Eurotiomycetes</taxon>
        <taxon>Eurotiomycetidae</taxon>
        <taxon>Eurotiales</taxon>
        <taxon>Aspergillaceae</taxon>
        <taxon>Aspergillus</taxon>
        <taxon>Aspergillus subgen. Circumdati</taxon>
    </lineage>
</organism>
<feature type="non-terminal residue" evidence="1">
    <location>
        <position position="121"/>
    </location>
</feature>